<dbReference type="Proteomes" id="UP000481087">
    <property type="component" value="Unassembled WGS sequence"/>
</dbReference>
<dbReference type="InterPro" id="IPR050624">
    <property type="entry name" value="HTH-type_Tx_Regulator"/>
</dbReference>
<dbReference type="SUPFAM" id="SSF46689">
    <property type="entry name" value="Homeodomain-like"/>
    <property type="match status" value="1"/>
</dbReference>
<evidence type="ECO:0000259" key="3">
    <source>
        <dbReference type="PROSITE" id="PS50977"/>
    </source>
</evidence>
<evidence type="ECO:0000313" key="4">
    <source>
        <dbReference type="EMBL" id="MZQ83006.1"/>
    </source>
</evidence>
<dbReference type="Pfam" id="PF00440">
    <property type="entry name" value="TetR_N"/>
    <property type="match status" value="1"/>
</dbReference>
<keyword evidence="5" id="KW-1185">Reference proteome</keyword>
<dbReference type="AlphaFoldDB" id="A0A6L8V0H2"/>
<dbReference type="InterPro" id="IPR009057">
    <property type="entry name" value="Homeodomain-like_sf"/>
</dbReference>
<name>A0A6L8V0H2_9BACL</name>
<evidence type="ECO:0000256" key="2">
    <source>
        <dbReference type="PROSITE-ProRule" id="PRU00335"/>
    </source>
</evidence>
<proteinExistence type="predicted"/>
<accession>A0A6L8V0H2</accession>
<feature type="domain" description="HTH tetR-type" evidence="3">
    <location>
        <begin position="11"/>
        <end position="71"/>
    </location>
</feature>
<dbReference type="PROSITE" id="PS50977">
    <property type="entry name" value="HTH_TETR_2"/>
    <property type="match status" value="1"/>
</dbReference>
<protein>
    <submittedName>
        <fullName evidence="4">TetR family transcriptional regulator</fullName>
    </submittedName>
</protein>
<dbReference type="PANTHER" id="PTHR43479:SF7">
    <property type="entry name" value="TETR-FAMILY TRANSCRIPTIONAL REGULATOR"/>
    <property type="match status" value="1"/>
</dbReference>
<keyword evidence="1 2" id="KW-0238">DNA-binding</keyword>
<evidence type="ECO:0000256" key="1">
    <source>
        <dbReference type="ARBA" id="ARBA00023125"/>
    </source>
</evidence>
<dbReference type="PANTHER" id="PTHR43479">
    <property type="entry name" value="ACREF/ENVCD OPERON REPRESSOR-RELATED"/>
    <property type="match status" value="1"/>
</dbReference>
<sequence length="188" mass="21404">MATKAMNVRTTQTKQSLINAFFQLVSEKDFEKITIADITTRALVNRATFYAHFNDKYELLDYIIGDSASTAIEDFTSGVVKFDQDSIYQLVLGVCYFYEQPKIQCRSSYVGLVVPQLKDKIVNELNMYLMKSLENIQTDIEKNFYVPIFAKIINEGALQWASGNVKMNKEEVAKRVSSIVIGTYESSQ</sequence>
<gene>
    <name evidence="4" type="ORF">GQF01_12910</name>
</gene>
<organism evidence="4 5">
    <name type="scientific">Paenibacillus silvestris</name>
    <dbReference type="NCBI Taxonomy" id="2606219"/>
    <lineage>
        <taxon>Bacteria</taxon>
        <taxon>Bacillati</taxon>
        <taxon>Bacillota</taxon>
        <taxon>Bacilli</taxon>
        <taxon>Bacillales</taxon>
        <taxon>Paenibacillaceae</taxon>
        <taxon>Paenibacillus</taxon>
    </lineage>
</organism>
<dbReference type="RefSeq" id="WP_161407188.1">
    <property type="nucleotide sequence ID" value="NZ_WTUZ01000016.1"/>
</dbReference>
<dbReference type="GO" id="GO:0003677">
    <property type="term" value="F:DNA binding"/>
    <property type="evidence" value="ECO:0007669"/>
    <property type="project" value="UniProtKB-UniRule"/>
</dbReference>
<feature type="DNA-binding region" description="H-T-H motif" evidence="2">
    <location>
        <begin position="34"/>
        <end position="53"/>
    </location>
</feature>
<dbReference type="EMBL" id="WTUZ01000016">
    <property type="protein sequence ID" value="MZQ83006.1"/>
    <property type="molecule type" value="Genomic_DNA"/>
</dbReference>
<reference evidence="4 5" key="1">
    <citation type="submission" date="2019-12" db="EMBL/GenBank/DDBJ databases">
        <title>Paenibacillus sp. nov. sp. isolated from soil.</title>
        <authorList>
            <person name="Kim J."/>
            <person name="Jeong S.E."/>
            <person name="Jung H.S."/>
            <person name="Jeon C.O."/>
        </authorList>
    </citation>
    <scope>NUCLEOTIDE SEQUENCE [LARGE SCALE GENOMIC DNA]</scope>
    <source>
        <strain evidence="4 5">5J-6</strain>
    </source>
</reference>
<dbReference type="Gene3D" id="1.10.357.10">
    <property type="entry name" value="Tetracycline Repressor, domain 2"/>
    <property type="match status" value="1"/>
</dbReference>
<comment type="caution">
    <text evidence="4">The sequence shown here is derived from an EMBL/GenBank/DDBJ whole genome shotgun (WGS) entry which is preliminary data.</text>
</comment>
<dbReference type="InterPro" id="IPR001647">
    <property type="entry name" value="HTH_TetR"/>
</dbReference>
<evidence type="ECO:0000313" key="5">
    <source>
        <dbReference type="Proteomes" id="UP000481087"/>
    </source>
</evidence>